<feature type="transmembrane region" description="Helical" evidence="5">
    <location>
        <begin position="64"/>
        <end position="88"/>
    </location>
</feature>
<dbReference type="InterPro" id="IPR052902">
    <property type="entry name" value="ABC-2_transporter"/>
</dbReference>
<evidence type="ECO:0000313" key="7">
    <source>
        <dbReference type="EMBL" id="MBI5168353.1"/>
    </source>
</evidence>
<comment type="caution">
    <text evidence="7">The sequence shown here is derived from an EMBL/GenBank/DDBJ whole genome shotgun (WGS) entry which is preliminary data.</text>
</comment>
<feature type="transmembrane region" description="Helical" evidence="5">
    <location>
        <begin position="193"/>
        <end position="217"/>
    </location>
</feature>
<dbReference type="EMBL" id="JACRIW010000020">
    <property type="protein sequence ID" value="MBI5168353.1"/>
    <property type="molecule type" value="Genomic_DNA"/>
</dbReference>
<name>A0A933SDB3_UNCEI</name>
<feature type="transmembrane region" description="Helical" evidence="5">
    <location>
        <begin position="237"/>
        <end position="257"/>
    </location>
</feature>
<gene>
    <name evidence="7" type="ORF">HZA61_02580</name>
</gene>
<evidence type="ECO:0000256" key="1">
    <source>
        <dbReference type="ARBA" id="ARBA00004141"/>
    </source>
</evidence>
<sequence length="275" mass="30384">MSRTLAGEAMLFVRAARARAYVRIVGSFREPNGLLADAVFPNLGMCAFVMMYRALGAPAYYEALAVIGGILTTYWVNVLWGMGAQFYWEKQAGQLQLYFAAPCSRMAILAGMAAGGLLASMLRSLVGVALAVFVFRVQLEPFSPWHLAAVFFATMAALYTLGMIMASLFLLYGREAWHTCNAFMEPAFFLSGLYFPIRTLGAFGAVAAALLPLTLGVDALRQVLLGVRSPGLMPVRWEFAALCGFAVLYFFVARWSLRHLENLSKREGRLTQRWQ</sequence>
<evidence type="ECO:0000256" key="3">
    <source>
        <dbReference type="ARBA" id="ARBA00022989"/>
    </source>
</evidence>
<reference evidence="7" key="1">
    <citation type="submission" date="2020-07" db="EMBL/GenBank/DDBJ databases">
        <title>Huge and variable diversity of episymbiotic CPR bacteria and DPANN archaea in groundwater ecosystems.</title>
        <authorList>
            <person name="He C.Y."/>
            <person name="Keren R."/>
            <person name="Whittaker M."/>
            <person name="Farag I.F."/>
            <person name="Doudna J."/>
            <person name="Cate J.H.D."/>
            <person name="Banfield J.F."/>
        </authorList>
    </citation>
    <scope>NUCLEOTIDE SEQUENCE</scope>
    <source>
        <strain evidence="7">NC_groundwater_1813_Pr3_B-0.1um_71_17</strain>
    </source>
</reference>
<accession>A0A933SDB3</accession>
<organism evidence="7 8">
    <name type="scientific">Eiseniibacteriota bacterium</name>
    <dbReference type="NCBI Taxonomy" id="2212470"/>
    <lineage>
        <taxon>Bacteria</taxon>
        <taxon>Candidatus Eiseniibacteriota</taxon>
    </lineage>
</organism>
<dbReference type="InterPro" id="IPR047817">
    <property type="entry name" value="ABC2_TM_bact-type"/>
</dbReference>
<dbReference type="PIRSF" id="PIRSF006648">
    <property type="entry name" value="DrrB"/>
    <property type="match status" value="1"/>
</dbReference>
<feature type="domain" description="ABC transmembrane type-2" evidence="6">
    <location>
        <begin position="32"/>
        <end position="260"/>
    </location>
</feature>
<feature type="transmembrane region" description="Helical" evidence="5">
    <location>
        <begin position="34"/>
        <end position="52"/>
    </location>
</feature>
<keyword evidence="5" id="KW-1003">Cell membrane</keyword>
<proteinExistence type="inferred from homology"/>
<dbReference type="InterPro" id="IPR000412">
    <property type="entry name" value="ABC_2_transport"/>
</dbReference>
<feature type="transmembrane region" description="Helical" evidence="5">
    <location>
        <begin position="108"/>
        <end position="135"/>
    </location>
</feature>
<comment type="similarity">
    <text evidence="5">Belongs to the ABC-2 integral membrane protein family.</text>
</comment>
<dbReference type="GO" id="GO:0043190">
    <property type="term" value="C:ATP-binding cassette (ABC) transporter complex"/>
    <property type="evidence" value="ECO:0007669"/>
    <property type="project" value="InterPro"/>
</dbReference>
<protein>
    <recommendedName>
        <fullName evidence="5">Transport permease protein</fullName>
    </recommendedName>
</protein>
<dbReference type="PROSITE" id="PS51012">
    <property type="entry name" value="ABC_TM2"/>
    <property type="match status" value="1"/>
</dbReference>
<evidence type="ECO:0000256" key="5">
    <source>
        <dbReference type="RuleBase" id="RU361157"/>
    </source>
</evidence>
<keyword evidence="5" id="KW-0813">Transport</keyword>
<feature type="transmembrane region" description="Helical" evidence="5">
    <location>
        <begin position="147"/>
        <end position="173"/>
    </location>
</feature>
<dbReference type="AlphaFoldDB" id="A0A933SDB3"/>
<dbReference type="InterPro" id="IPR013525">
    <property type="entry name" value="ABC2_TM"/>
</dbReference>
<evidence type="ECO:0000259" key="6">
    <source>
        <dbReference type="PROSITE" id="PS51012"/>
    </source>
</evidence>
<keyword evidence="4 5" id="KW-0472">Membrane</keyword>
<keyword evidence="3 5" id="KW-1133">Transmembrane helix</keyword>
<dbReference type="Pfam" id="PF01061">
    <property type="entry name" value="ABC2_membrane"/>
    <property type="match status" value="1"/>
</dbReference>
<comment type="subcellular location">
    <subcellularLocation>
        <location evidence="5">Cell membrane</location>
        <topology evidence="5">Multi-pass membrane protein</topology>
    </subcellularLocation>
    <subcellularLocation>
        <location evidence="1">Membrane</location>
        <topology evidence="1">Multi-pass membrane protein</topology>
    </subcellularLocation>
</comment>
<evidence type="ECO:0000313" key="8">
    <source>
        <dbReference type="Proteomes" id="UP000696931"/>
    </source>
</evidence>
<evidence type="ECO:0000256" key="4">
    <source>
        <dbReference type="ARBA" id="ARBA00023136"/>
    </source>
</evidence>
<keyword evidence="2 5" id="KW-0812">Transmembrane</keyword>
<dbReference type="Proteomes" id="UP000696931">
    <property type="component" value="Unassembled WGS sequence"/>
</dbReference>
<evidence type="ECO:0000256" key="2">
    <source>
        <dbReference type="ARBA" id="ARBA00022692"/>
    </source>
</evidence>
<dbReference type="PANTHER" id="PTHR43027">
    <property type="entry name" value="DOXORUBICIN RESISTANCE ABC TRANSPORTER PERMEASE PROTEIN DRRC-RELATED"/>
    <property type="match status" value="1"/>
</dbReference>
<dbReference type="GO" id="GO:0140359">
    <property type="term" value="F:ABC-type transporter activity"/>
    <property type="evidence" value="ECO:0007669"/>
    <property type="project" value="InterPro"/>
</dbReference>
<dbReference type="PANTHER" id="PTHR43027:SF1">
    <property type="entry name" value="DOXORUBICIN RESISTANCE ABC TRANSPORTER PERMEASE PROTEIN DRRC-RELATED"/>
    <property type="match status" value="1"/>
</dbReference>